<feature type="coiled-coil region" evidence="7">
    <location>
        <begin position="543"/>
        <end position="577"/>
    </location>
</feature>
<dbReference type="InterPro" id="IPR013876">
    <property type="entry name" value="TFIIH_BTF_p62_N"/>
</dbReference>
<feature type="compositionally biased region" description="Polar residues" evidence="8">
    <location>
        <begin position="1"/>
        <end position="10"/>
    </location>
</feature>
<dbReference type="GO" id="GO:0000439">
    <property type="term" value="C:transcription factor TFIIH core complex"/>
    <property type="evidence" value="ECO:0007669"/>
    <property type="project" value="InterPro"/>
</dbReference>
<dbReference type="OrthoDB" id="360521at2759"/>
<evidence type="ECO:0000256" key="7">
    <source>
        <dbReference type="SAM" id="Coils"/>
    </source>
</evidence>
<dbReference type="EMBL" id="CH476617">
    <property type="protein sequence ID" value="EEP80477.1"/>
    <property type="molecule type" value="Genomic_DNA"/>
</dbReference>
<dbReference type="Pfam" id="PF08567">
    <property type="entry name" value="PH_TFIIH"/>
    <property type="match status" value="1"/>
</dbReference>
<reference evidence="11" key="1">
    <citation type="journal article" date="2009" name="Genome Res.">
        <title>Comparative genomic analyses of the human fungal pathogens Coccidioides and their relatives.</title>
        <authorList>
            <person name="Sharpton T.J."/>
            <person name="Stajich J.E."/>
            <person name="Rounsley S.D."/>
            <person name="Gardner M.J."/>
            <person name="Wortman J.R."/>
            <person name="Jordar V.S."/>
            <person name="Maiti R."/>
            <person name="Kodira C.D."/>
            <person name="Neafsey D.E."/>
            <person name="Zeng Q."/>
            <person name="Hung C.-Y."/>
            <person name="McMahan C."/>
            <person name="Muszewska A."/>
            <person name="Grynberg M."/>
            <person name="Mandel M.A."/>
            <person name="Kellner E.M."/>
            <person name="Barker B.M."/>
            <person name="Galgiani J.N."/>
            <person name="Orbach M.J."/>
            <person name="Kirkland T.N."/>
            <person name="Cole G.T."/>
            <person name="Henn M.R."/>
            <person name="Birren B.W."/>
            <person name="Taylor J.W."/>
        </authorList>
    </citation>
    <scope>NUCLEOTIDE SEQUENCE [LARGE SCALE GENOMIC DNA]</scope>
    <source>
        <strain evidence="11">UAMH 1704</strain>
    </source>
</reference>
<dbReference type="PANTHER" id="PTHR12856">
    <property type="entry name" value="TRANSCRIPTION INITIATION FACTOR IIH-RELATED"/>
    <property type="match status" value="1"/>
</dbReference>
<dbReference type="Proteomes" id="UP000002058">
    <property type="component" value="Unassembled WGS sequence"/>
</dbReference>
<dbReference type="PROSITE" id="PS50858">
    <property type="entry name" value="BSD"/>
    <property type="match status" value="2"/>
</dbReference>
<evidence type="ECO:0000313" key="10">
    <source>
        <dbReference type="EMBL" id="EEP80477.1"/>
    </source>
</evidence>
<keyword evidence="11" id="KW-1185">Reference proteome</keyword>
<feature type="domain" description="BSD" evidence="9">
    <location>
        <begin position="221"/>
        <end position="272"/>
    </location>
</feature>
<dbReference type="GeneID" id="8440418"/>
<dbReference type="InterPro" id="IPR027079">
    <property type="entry name" value="Tfb1/GTF2H1"/>
</dbReference>
<dbReference type="VEuPathDB" id="FungiDB:UREG_05319"/>
<proteinExistence type="inferred from homology"/>
<keyword evidence="4" id="KW-0805">Transcription regulation</keyword>
<dbReference type="InterPro" id="IPR011993">
    <property type="entry name" value="PH-like_dom_sf"/>
</dbReference>
<dbReference type="GO" id="GO:0006289">
    <property type="term" value="P:nucleotide-excision repair"/>
    <property type="evidence" value="ECO:0007669"/>
    <property type="project" value="InterPro"/>
</dbReference>
<dbReference type="KEGG" id="ure:UREG_05319"/>
<name>C4JS80_UNCRE</name>
<dbReference type="InParanoid" id="C4JS80"/>
<dbReference type="InterPro" id="IPR005607">
    <property type="entry name" value="BSD_dom"/>
</dbReference>
<evidence type="ECO:0000256" key="5">
    <source>
        <dbReference type="ARBA" id="ARBA00023163"/>
    </source>
</evidence>
<evidence type="ECO:0000259" key="9">
    <source>
        <dbReference type="PROSITE" id="PS50858"/>
    </source>
</evidence>
<dbReference type="eggNOG" id="KOG2074">
    <property type="taxonomic scope" value="Eukaryota"/>
</dbReference>
<dbReference type="STRING" id="336963.C4JS80"/>
<evidence type="ECO:0000256" key="6">
    <source>
        <dbReference type="ARBA" id="ARBA00023242"/>
    </source>
</evidence>
<sequence length="632" mass="69951">MASAPASATASYKKKDGTLSMSQDGQSVSWAPKISGGPVGAFTLHVANLSHLQQTPITSPKIMLKIFAYQPGKAASGEVEQYLFAFTSPTNARAEADTIRDILNAGIQTAKTAQAAASGGQSAAMAIASAVTSTGSGKPIWYDDNKLKSDAELQQSLLKSDQNLRQVFMELLRNKPESVSSAQFMSQFWSSRVHLLRAHAIEKSQARGPYNVLSSLKPRVENSVTKLNISKEQIQLIFTQHPLVKKVYDENVPRLTEQEFWSRFFQSRLFKKLRGERITESDATDSLLDKYLRADEHAGHNSTTNVPHIIDLEANEEDVRRHGNRPNFDMRPSSLDKVPVIRTLNQLSEKIMANVAPIDRDPSAPVGMDEETFNQLQLRDLRENEEQDRIMLNIKDQSRFFAATKEEESNEARIFASQDPAVILKSLNVDLARTYPDRGAGVPLDQLVEPEEDDSDEDDTHPKKQVVGSKAGLARASAQIFEAIRDRRAQADSASNSKTCGLPQAIFDRLSLTHATTTEFLHQFWQAFLSGNPDRVAEITSLVESLNRAMDRIKAVSDEAEAERQAEIERRKQQAREIMAATGRNIRPNLKGVEGGQKVVNQLMGPTVNALGKAISEYRTAVAQQSKEAALV</sequence>
<dbReference type="CDD" id="cd13229">
    <property type="entry name" value="PH_TFIIH"/>
    <property type="match status" value="1"/>
</dbReference>
<evidence type="ECO:0000313" key="11">
    <source>
        <dbReference type="Proteomes" id="UP000002058"/>
    </source>
</evidence>
<keyword evidence="5" id="KW-0804">Transcription</keyword>
<evidence type="ECO:0000256" key="1">
    <source>
        <dbReference type="ARBA" id="ARBA00004123"/>
    </source>
</evidence>
<dbReference type="RefSeq" id="XP_002584630.1">
    <property type="nucleotide sequence ID" value="XM_002584584.1"/>
</dbReference>
<dbReference type="Pfam" id="PF03909">
    <property type="entry name" value="BSD"/>
    <property type="match status" value="2"/>
</dbReference>
<feature type="region of interest" description="Disordered" evidence="8">
    <location>
        <begin position="440"/>
        <end position="469"/>
    </location>
</feature>
<dbReference type="HOGENOM" id="CLU_019188_1_0_1"/>
<dbReference type="SMART" id="SM00751">
    <property type="entry name" value="BSD"/>
    <property type="match status" value="2"/>
</dbReference>
<keyword evidence="7" id="KW-0175">Coiled coil</keyword>
<keyword evidence="3" id="KW-0677">Repeat</keyword>
<dbReference type="OMA" id="NRPNFDM"/>
<dbReference type="Gene3D" id="2.30.29.30">
    <property type="entry name" value="Pleckstrin-homology domain (PH domain)/Phosphotyrosine-binding domain (PTB)"/>
    <property type="match status" value="1"/>
</dbReference>
<dbReference type="SUPFAM" id="SSF50729">
    <property type="entry name" value="PH domain-like"/>
    <property type="match status" value="1"/>
</dbReference>
<dbReference type="FunCoup" id="C4JS80">
    <property type="interactions" value="841"/>
</dbReference>
<feature type="compositionally biased region" description="Acidic residues" evidence="8">
    <location>
        <begin position="448"/>
        <end position="459"/>
    </location>
</feature>
<organism evidence="10 11">
    <name type="scientific">Uncinocarpus reesii (strain UAMH 1704)</name>
    <dbReference type="NCBI Taxonomy" id="336963"/>
    <lineage>
        <taxon>Eukaryota</taxon>
        <taxon>Fungi</taxon>
        <taxon>Dikarya</taxon>
        <taxon>Ascomycota</taxon>
        <taxon>Pezizomycotina</taxon>
        <taxon>Eurotiomycetes</taxon>
        <taxon>Eurotiomycetidae</taxon>
        <taxon>Onygenales</taxon>
        <taxon>Onygenaceae</taxon>
        <taxon>Uncinocarpus</taxon>
    </lineage>
</organism>
<comment type="subcellular location">
    <subcellularLocation>
        <location evidence="1">Nucleus</location>
    </subcellularLocation>
</comment>
<dbReference type="GO" id="GO:0006351">
    <property type="term" value="P:DNA-templated transcription"/>
    <property type="evidence" value="ECO:0007669"/>
    <property type="project" value="InterPro"/>
</dbReference>
<accession>C4JS80</accession>
<evidence type="ECO:0000256" key="2">
    <source>
        <dbReference type="ARBA" id="ARBA00009448"/>
    </source>
</evidence>
<feature type="domain" description="BSD" evidence="9">
    <location>
        <begin position="141"/>
        <end position="200"/>
    </location>
</feature>
<feature type="region of interest" description="Disordered" evidence="8">
    <location>
        <begin position="1"/>
        <end position="25"/>
    </location>
</feature>
<evidence type="ECO:0000256" key="4">
    <source>
        <dbReference type="ARBA" id="ARBA00023015"/>
    </source>
</evidence>
<evidence type="ECO:0000256" key="3">
    <source>
        <dbReference type="ARBA" id="ARBA00022737"/>
    </source>
</evidence>
<keyword evidence="6" id="KW-0539">Nucleus</keyword>
<gene>
    <name evidence="10" type="ORF">UREG_05319</name>
</gene>
<evidence type="ECO:0000256" key="8">
    <source>
        <dbReference type="SAM" id="MobiDB-lite"/>
    </source>
</evidence>
<dbReference type="AlphaFoldDB" id="C4JS80"/>
<comment type="similarity">
    <text evidence="2">Belongs to the TFB1 family.</text>
</comment>
<protein>
    <recommendedName>
        <fullName evidence="9">BSD domain-containing protein</fullName>
    </recommendedName>
</protein>